<protein>
    <submittedName>
        <fullName evidence="2">Uncharacterized protein</fullName>
    </submittedName>
</protein>
<evidence type="ECO:0000313" key="2">
    <source>
        <dbReference type="EMBL" id="KAL3310656.1"/>
    </source>
</evidence>
<dbReference type="AlphaFoldDB" id="A0ABD2PXT1"/>
<dbReference type="Proteomes" id="UP001626550">
    <property type="component" value="Unassembled WGS sequence"/>
</dbReference>
<proteinExistence type="predicted"/>
<feature type="compositionally biased region" description="Basic and acidic residues" evidence="1">
    <location>
        <begin position="234"/>
        <end position="243"/>
    </location>
</feature>
<evidence type="ECO:0000256" key="1">
    <source>
        <dbReference type="SAM" id="MobiDB-lite"/>
    </source>
</evidence>
<organism evidence="2 3">
    <name type="scientific">Cichlidogyrus casuarinus</name>
    <dbReference type="NCBI Taxonomy" id="1844966"/>
    <lineage>
        <taxon>Eukaryota</taxon>
        <taxon>Metazoa</taxon>
        <taxon>Spiralia</taxon>
        <taxon>Lophotrochozoa</taxon>
        <taxon>Platyhelminthes</taxon>
        <taxon>Monogenea</taxon>
        <taxon>Monopisthocotylea</taxon>
        <taxon>Dactylogyridea</taxon>
        <taxon>Ancyrocephalidae</taxon>
        <taxon>Cichlidogyrus</taxon>
    </lineage>
</organism>
<sequence length="485" mass="53368">MTQEFAGQSQPKCRDSHCQAEAARKSAEKSVLAVVHSVDANSNTEEEPIVEVLHNELQHSIGPCMEALWTQTTPPEELVDGSTSFHYAAMTREFASQSETRSRDSHIQAEFARETKEKSVLAVAQSVDGNSNTEVEAIIELLQQDVQNSIGPCMEDLWTQTTPPKQLVDGLTSSNYAPVMEEFASQSDSSTSNSIMSQCKPKCRDSHVQAEFARKTREKSVLAVAQAVDGNSNTEERSSEKLVEGSTSVDHVTKSQETQCTPKCRNSHCQVATKTAQSDQEEQTLLSPVKHCASQNVAEAVDAMSNTDERPCMADLRTQTNPSEKLVDCSANFYYAAVTQEFASQSRPNCRDLHCQAEVARKSEDKSVLAVAHSVDANSNTEVEPIIELLQQDVQNSIGPCMEDLWTQTTPSERLVQSSTFFKNVTQTRKSQCAPKVASKTEQTLPNPVKHKASQNDAICKNKCSNTMTRTTNDNTTEPIPQVRA</sequence>
<keyword evidence="3" id="KW-1185">Reference proteome</keyword>
<evidence type="ECO:0000313" key="3">
    <source>
        <dbReference type="Proteomes" id="UP001626550"/>
    </source>
</evidence>
<name>A0ABD2PXT1_9PLAT</name>
<dbReference type="EMBL" id="JBJKFK010002762">
    <property type="protein sequence ID" value="KAL3310656.1"/>
    <property type="molecule type" value="Genomic_DNA"/>
</dbReference>
<comment type="caution">
    <text evidence="2">The sequence shown here is derived from an EMBL/GenBank/DDBJ whole genome shotgun (WGS) entry which is preliminary data.</text>
</comment>
<feature type="region of interest" description="Disordered" evidence="1">
    <location>
        <begin position="228"/>
        <end position="250"/>
    </location>
</feature>
<feature type="region of interest" description="Disordered" evidence="1">
    <location>
        <begin position="436"/>
        <end position="485"/>
    </location>
</feature>
<feature type="compositionally biased region" description="Low complexity" evidence="1">
    <location>
        <begin position="466"/>
        <end position="477"/>
    </location>
</feature>
<gene>
    <name evidence="2" type="ORF">Ciccas_010775</name>
</gene>
<accession>A0ABD2PXT1</accession>
<reference evidence="2 3" key="1">
    <citation type="submission" date="2024-11" db="EMBL/GenBank/DDBJ databases">
        <title>Adaptive evolution of stress response genes in parasites aligns with host niche diversity.</title>
        <authorList>
            <person name="Hahn C."/>
            <person name="Resl P."/>
        </authorList>
    </citation>
    <scope>NUCLEOTIDE SEQUENCE [LARGE SCALE GENOMIC DNA]</scope>
    <source>
        <strain evidence="2">EGGRZ-B1_66</strain>
        <tissue evidence="2">Body</tissue>
    </source>
</reference>